<accession>A0A365YZW8</accession>
<protein>
    <recommendedName>
        <fullName evidence="4">SH3 domain-containing protein</fullName>
    </recommendedName>
</protein>
<name>A0A365YZW8_9PROT</name>
<evidence type="ECO:0008006" key="4">
    <source>
        <dbReference type="Google" id="ProtNLM"/>
    </source>
</evidence>
<keyword evidence="3" id="KW-1185">Reference proteome</keyword>
<evidence type="ECO:0000313" key="3">
    <source>
        <dbReference type="Proteomes" id="UP000252680"/>
    </source>
</evidence>
<comment type="caution">
    <text evidence="2">The sequence shown here is derived from an EMBL/GenBank/DDBJ whole genome shotgun (WGS) entry which is preliminary data.</text>
</comment>
<dbReference type="RefSeq" id="WP_113595057.1">
    <property type="nucleotide sequence ID" value="NZ_QEXL01000003.1"/>
</dbReference>
<evidence type="ECO:0000313" key="2">
    <source>
        <dbReference type="EMBL" id="RBM08772.1"/>
    </source>
</evidence>
<reference evidence="2 3" key="1">
    <citation type="submission" date="2018-05" db="EMBL/GenBank/DDBJ databases">
        <title>Komagataeibacter cocois sp. nov., for a novel cellulose- producing strain isolated from coconut milk.</title>
        <authorList>
            <person name="Liu L."/>
            <person name="Wang Y."/>
            <person name="Liu S."/>
            <person name="Bi J."/>
            <person name="Chen H."/>
            <person name="Deng J."/>
            <person name="Zhang C."/>
            <person name="Hu Q."/>
            <person name="Li C."/>
        </authorList>
    </citation>
    <scope>NUCLEOTIDE SEQUENCE [LARGE SCALE GENOMIC DNA]</scope>
    <source>
        <strain evidence="2 3">WE7</strain>
    </source>
</reference>
<dbReference type="AlphaFoldDB" id="A0A365YZW8"/>
<dbReference type="PROSITE" id="PS51257">
    <property type="entry name" value="PROKAR_LIPOPROTEIN"/>
    <property type="match status" value="1"/>
</dbReference>
<dbReference type="OrthoDB" id="7281806at2"/>
<sequence>MRDFYRIGAKTFSILCISVSISGCVTDQSGNTAQTGTEPGVHTTRNHVVAGLASLIGGESFGSSIGNMLDNMDRKALARKQQQLLMAQGDNRTVTWQSDHSAMRATITTSNTRQEEKSIRIVRNANVAAPGSIHAIGARYQVTSAAPVYLSPSTSATVAMTLPTQSTIMVVGQLTGQNWMLVSQQGRAIGYVTTSALHPMTAASHHAASSSGTFDLDAAPSAPASKTVSSTVNASVTCRDLKTVATDKGKSSTATETACRSPQGVWELN</sequence>
<evidence type="ECO:0000256" key="1">
    <source>
        <dbReference type="SAM" id="MobiDB-lite"/>
    </source>
</evidence>
<organism evidence="2 3">
    <name type="scientific">Novacetimonas cocois</name>
    <dbReference type="NCBI Taxonomy" id="1747507"/>
    <lineage>
        <taxon>Bacteria</taxon>
        <taxon>Pseudomonadati</taxon>
        <taxon>Pseudomonadota</taxon>
        <taxon>Alphaproteobacteria</taxon>
        <taxon>Acetobacterales</taxon>
        <taxon>Acetobacteraceae</taxon>
        <taxon>Novacetimonas</taxon>
    </lineage>
</organism>
<dbReference type="Proteomes" id="UP000252680">
    <property type="component" value="Unassembled WGS sequence"/>
</dbReference>
<dbReference type="EMBL" id="QEXL01000003">
    <property type="protein sequence ID" value="RBM08772.1"/>
    <property type="molecule type" value="Genomic_DNA"/>
</dbReference>
<feature type="region of interest" description="Disordered" evidence="1">
    <location>
        <begin position="245"/>
        <end position="269"/>
    </location>
</feature>
<proteinExistence type="predicted"/>
<feature type="compositionally biased region" description="Polar residues" evidence="1">
    <location>
        <begin position="251"/>
        <end position="260"/>
    </location>
</feature>
<gene>
    <name evidence="2" type="ORF">NJLHNGOC_03105</name>
</gene>